<gene>
    <name evidence="2" type="ordered locus">Clocel_4338</name>
</gene>
<evidence type="ECO:0000313" key="2">
    <source>
        <dbReference type="EMBL" id="ADL53995.1"/>
    </source>
</evidence>
<accession>D9SNK3</accession>
<dbReference type="Proteomes" id="UP000002730">
    <property type="component" value="Chromosome"/>
</dbReference>
<evidence type="ECO:0000256" key="1">
    <source>
        <dbReference type="SAM" id="Phobius"/>
    </source>
</evidence>
<evidence type="ECO:0008006" key="4">
    <source>
        <dbReference type="Google" id="ProtNLM"/>
    </source>
</evidence>
<evidence type="ECO:0000313" key="3">
    <source>
        <dbReference type="Proteomes" id="UP000002730"/>
    </source>
</evidence>
<keyword evidence="1" id="KW-0812">Transmembrane</keyword>
<keyword evidence="1" id="KW-0472">Membrane</keyword>
<feature type="transmembrane region" description="Helical" evidence="1">
    <location>
        <begin position="6"/>
        <end position="25"/>
    </location>
</feature>
<name>D9SNK3_CLOC7</name>
<proteinExistence type="predicted"/>
<organism evidence="2 3">
    <name type="scientific">Clostridium cellulovorans (strain ATCC 35296 / DSM 3052 / OCM 3 / 743B)</name>
    <dbReference type="NCBI Taxonomy" id="573061"/>
    <lineage>
        <taxon>Bacteria</taxon>
        <taxon>Bacillati</taxon>
        <taxon>Bacillota</taxon>
        <taxon>Clostridia</taxon>
        <taxon>Eubacteriales</taxon>
        <taxon>Clostridiaceae</taxon>
        <taxon>Clostridium</taxon>
    </lineage>
</organism>
<dbReference type="RefSeq" id="WP_010074353.1">
    <property type="nucleotide sequence ID" value="NC_014393.1"/>
</dbReference>
<reference evidence="2 3" key="1">
    <citation type="submission" date="2010-08" db="EMBL/GenBank/DDBJ databases">
        <title>Complete sequence of Clostridium cellulovorans 743B.</title>
        <authorList>
            <consortium name="US DOE Joint Genome Institute"/>
            <person name="Lucas S."/>
            <person name="Copeland A."/>
            <person name="Lapidus A."/>
            <person name="Cheng J.-F."/>
            <person name="Bruce D."/>
            <person name="Goodwin L."/>
            <person name="Pitluck S."/>
            <person name="Chertkov O."/>
            <person name="Detter J.C."/>
            <person name="Han C."/>
            <person name="Tapia R."/>
            <person name="Land M."/>
            <person name="Hauser L."/>
            <person name="Chang Y.-J."/>
            <person name="Jeffries C."/>
            <person name="Kyrpides N."/>
            <person name="Ivanova N."/>
            <person name="Mikhailova N."/>
            <person name="Hemme C.L."/>
            <person name="Woyke T."/>
        </authorList>
    </citation>
    <scope>NUCLEOTIDE SEQUENCE [LARGE SCALE GENOMIC DNA]</scope>
    <source>
        <strain evidence="3">ATCC 35296 / DSM 3052 / OCM 3 / 743B</strain>
    </source>
</reference>
<keyword evidence="1" id="KW-1133">Transmembrane helix</keyword>
<dbReference type="HOGENOM" id="CLU_1903012_0_0_9"/>
<keyword evidence="3" id="KW-1185">Reference proteome</keyword>
<dbReference type="EMBL" id="CP002160">
    <property type="protein sequence ID" value="ADL53995.1"/>
    <property type="molecule type" value="Genomic_DNA"/>
</dbReference>
<dbReference type="KEGG" id="ccb:Clocel_4338"/>
<sequence length="133" mass="15588">MKKINTISVIILMLIMLLYSVSIIISCSKPDKLKGDIEYNELEKLEIIDEAEDSIITIIDKDKLKKINEYISNFEFDIPPNTYTKTWTYILILYRHNGSELVITFRGDNLCVINKRLYSISNYQDGFIKSFYD</sequence>
<dbReference type="PROSITE" id="PS51257">
    <property type="entry name" value="PROKAR_LIPOPROTEIN"/>
    <property type="match status" value="1"/>
</dbReference>
<dbReference type="AlphaFoldDB" id="D9SNK3"/>
<protein>
    <recommendedName>
        <fullName evidence="4">Lipoprotein</fullName>
    </recommendedName>
</protein>